<dbReference type="InterPro" id="IPR012257">
    <property type="entry name" value="Glc_ox_4Fe-4S"/>
</dbReference>
<keyword evidence="1 6" id="KW-0004">4Fe-4S</keyword>
<comment type="catalytic activity">
    <reaction evidence="6">
        <text>(R)-lactate + A = pyruvate + AH2</text>
        <dbReference type="Rhea" id="RHEA:15089"/>
        <dbReference type="ChEBI" id="CHEBI:13193"/>
        <dbReference type="ChEBI" id="CHEBI:15361"/>
        <dbReference type="ChEBI" id="CHEBI:16004"/>
        <dbReference type="ChEBI" id="CHEBI:17499"/>
    </reaction>
</comment>
<dbReference type="InterPro" id="IPR017900">
    <property type="entry name" value="4Fe4S_Fe_S_CS"/>
</dbReference>
<dbReference type="Proteomes" id="UP001500967">
    <property type="component" value="Unassembled WGS sequence"/>
</dbReference>
<evidence type="ECO:0000256" key="4">
    <source>
        <dbReference type="ARBA" id="ARBA00023004"/>
    </source>
</evidence>
<keyword evidence="3" id="KW-0677">Repeat</keyword>
<proteinExistence type="predicted"/>
<comment type="function">
    <text evidence="6">Component of a complex that catalyzes the oxidation of glycolate to glyoxylate.</text>
</comment>
<evidence type="ECO:0000259" key="8">
    <source>
        <dbReference type="PROSITE" id="PS51379"/>
    </source>
</evidence>
<evidence type="ECO:0000313" key="9">
    <source>
        <dbReference type="EMBL" id="GAA0224236.1"/>
    </source>
</evidence>
<dbReference type="Gene3D" id="1.10.1060.10">
    <property type="entry name" value="Alpha-helical ferredoxin"/>
    <property type="match status" value="1"/>
</dbReference>
<comment type="catalytic activity">
    <reaction evidence="6">
        <text>glycolate + A = glyoxylate + AH2</text>
        <dbReference type="Rhea" id="RHEA:21264"/>
        <dbReference type="ChEBI" id="CHEBI:13193"/>
        <dbReference type="ChEBI" id="CHEBI:17499"/>
        <dbReference type="ChEBI" id="CHEBI:29805"/>
        <dbReference type="ChEBI" id="CHEBI:36655"/>
        <dbReference type="EC" id="1.1.99.14"/>
    </reaction>
</comment>
<evidence type="ECO:0000256" key="2">
    <source>
        <dbReference type="ARBA" id="ARBA00022723"/>
    </source>
</evidence>
<evidence type="ECO:0000313" key="10">
    <source>
        <dbReference type="Proteomes" id="UP001500967"/>
    </source>
</evidence>
<evidence type="ECO:0000256" key="6">
    <source>
        <dbReference type="PIRNR" id="PIRNR000139"/>
    </source>
</evidence>
<dbReference type="PIRSF" id="PIRSF000139">
    <property type="entry name" value="Glc_ox_4Fe-4S"/>
    <property type="match status" value="1"/>
</dbReference>
<dbReference type="SUPFAM" id="SSF54862">
    <property type="entry name" value="4Fe-4S ferredoxins"/>
    <property type="match status" value="1"/>
</dbReference>
<comment type="cofactor">
    <cofactor evidence="6">
        <name>[4Fe-4S] cluster</name>
        <dbReference type="ChEBI" id="CHEBI:49883"/>
    </cofactor>
    <text evidence="6">Binds 2 [4Fe-4S] clusters.</text>
</comment>
<feature type="domain" description="4Fe-4S ferredoxin-type" evidence="8">
    <location>
        <begin position="74"/>
        <end position="97"/>
    </location>
</feature>
<evidence type="ECO:0000256" key="3">
    <source>
        <dbReference type="ARBA" id="ARBA00022737"/>
    </source>
</evidence>
<reference evidence="10" key="1">
    <citation type="journal article" date="2019" name="Int. J. Syst. Evol. Microbiol.">
        <title>The Global Catalogue of Microorganisms (GCM) 10K type strain sequencing project: providing services to taxonomists for standard genome sequencing and annotation.</title>
        <authorList>
            <consortium name="The Broad Institute Genomics Platform"/>
            <consortium name="The Broad Institute Genome Sequencing Center for Infectious Disease"/>
            <person name="Wu L."/>
            <person name="Ma J."/>
        </authorList>
    </citation>
    <scope>NUCLEOTIDE SEQUENCE [LARGE SCALE GENOMIC DNA]</scope>
    <source>
        <strain evidence="10">JCM 10425</strain>
    </source>
</reference>
<dbReference type="PROSITE" id="PS51379">
    <property type="entry name" value="4FE4S_FER_2"/>
    <property type="match status" value="2"/>
</dbReference>
<evidence type="ECO:0000256" key="5">
    <source>
        <dbReference type="ARBA" id="ARBA00023014"/>
    </source>
</evidence>
<keyword evidence="10" id="KW-1185">Reference proteome</keyword>
<keyword evidence="6" id="KW-0813">Transport</keyword>
<dbReference type="RefSeq" id="WP_344647225.1">
    <property type="nucleotide sequence ID" value="NZ_BAAAGX010000004.1"/>
</dbReference>
<dbReference type="EMBL" id="BAAAGX010000004">
    <property type="protein sequence ID" value="GAA0224236.1"/>
    <property type="molecule type" value="Genomic_DNA"/>
</dbReference>
<dbReference type="PANTHER" id="PTHR32479">
    <property type="entry name" value="GLYCOLATE OXIDASE IRON-SULFUR SUBUNIT"/>
    <property type="match status" value="1"/>
</dbReference>
<dbReference type="InterPro" id="IPR009051">
    <property type="entry name" value="Helical_ferredxn"/>
</dbReference>
<dbReference type="PROSITE" id="PS00198">
    <property type="entry name" value="4FE4S_FER_1"/>
    <property type="match status" value="1"/>
</dbReference>
<gene>
    <name evidence="9" type="ORF">GCM10009539_06720</name>
</gene>
<feature type="domain" description="4Fe-4S ferredoxin-type" evidence="8">
    <location>
        <begin position="26"/>
        <end position="54"/>
    </location>
</feature>
<dbReference type="EC" id="1.1.99.14" evidence="6"/>
<comment type="caution">
    <text evidence="9">The sequence shown here is derived from an EMBL/GenBank/DDBJ whole genome shotgun (WGS) entry which is preliminary data.</text>
</comment>
<dbReference type="InterPro" id="IPR004017">
    <property type="entry name" value="Cys_rich_dom"/>
</dbReference>
<protein>
    <recommendedName>
        <fullName evidence="6">Glycolate oxidase iron-sulfur subunit</fullName>
        <ecNumber evidence="6">1.1.99.14</ecNumber>
    </recommendedName>
</protein>
<dbReference type="PANTHER" id="PTHR32479:SF17">
    <property type="entry name" value="GLYCOLATE OXIDASE IRON-SULFUR SUBUNIT"/>
    <property type="match status" value="1"/>
</dbReference>
<keyword evidence="5 6" id="KW-0411">Iron-sulfur</keyword>
<dbReference type="Pfam" id="PF02754">
    <property type="entry name" value="CCG"/>
    <property type="match status" value="2"/>
</dbReference>
<keyword evidence="2 6" id="KW-0479">Metal-binding</keyword>
<evidence type="ECO:0000256" key="7">
    <source>
        <dbReference type="SAM" id="MobiDB-lite"/>
    </source>
</evidence>
<keyword evidence="4 6" id="KW-0408">Iron</keyword>
<sequence>MTVLPSGGDQPSLHEGPSGWDEHRPPDPELIKDCVHCGFCLPTCPSYAVFQDEADSPRGRIVLMRVGHEDAVGPTLQTHFDRCLGCMACVTACPSGVQYDRLIEQVRPQLERNVPRTPADRAFRALVFGIFTHPGRVRALVPALALPGKLGARLGRLLPAESRLRALLSLAPPVRLAATVRQLPRVTPAAPGVEPRGTIAFLQGCIQRALFGDVNAATVRVLAAEGFEVHAPRAPRCCGALQLHGGVEESALVEARKVIAAYEGYDTVAVNVAGCGSAMKDYGHLFSDDPEWASRAAAFSAKVKDVHEVLGAVEPQARRHSLPMRVAYHDACHLAHAQGVRTQPRSLLRGIPELTLVEPAEWEICCGSAGIYNLTQPAAAAELGKRKAANLAAANADVIAAANPGCALQISAHLETPIPVYHPMVLLDASLRRLRRTAGRSHHVR</sequence>
<evidence type="ECO:0000256" key="1">
    <source>
        <dbReference type="ARBA" id="ARBA00022485"/>
    </source>
</evidence>
<feature type="region of interest" description="Disordered" evidence="7">
    <location>
        <begin position="1"/>
        <end position="25"/>
    </location>
</feature>
<accession>A0ABP3D5X0</accession>
<organism evidence="9 10">
    <name type="scientific">Cryptosporangium japonicum</name>
    <dbReference type="NCBI Taxonomy" id="80872"/>
    <lineage>
        <taxon>Bacteria</taxon>
        <taxon>Bacillati</taxon>
        <taxon>Actinomycetota</taxon>
        <taxon>Actinomycetes</taxon>
        <taxon>Cryptosporangiales</taxon>
        <taxon>Cryptosporangiaceae</taxon>
        <taxon>Cryptosporangium</taxon>
    </lineage>
</organism>
<name>A0ABP3D5X0_9ACTN</name>
<keyword evidence="6" id="KW-0249">Electron transport</keyword>
<dbReference type="InterPro" id="IPR017896">
    <property type="entry name" value="4Fe4S_Fe-S-bd"/>
</dbReference>
<dbReference type="Pfam" id="PF13183">
    <property type="entry name" value="Fer4_8"/>
    <property type="match status" value="1"/>
</dbReference>